<dbReference type="InterPro" id="IPR020843">
    <property type="entry name" value="ER"/>
</dbReference>
<dbReference type="SMART" id="SM00829">
    <property type="entry name" value="PKS_ER"/>
    <property type="match status" value="1"/>
</dbReference>
<gene>
    <name evidence="4" type="primary">qor</name>
    <name evidence="4" type="ORF">theurythT_16530</name>
</gene>
<evidence type="ECO:0000313" key="5">
    <source>
        <dbReference type="Proteomes" id="UP001157133"/>
    </source>
</evidence>
<dbReference type="EMBL" id="BSSU01000008">
    <property type="protein sequence ID" value="GLX82201.1"/>
    <property type="molecule type" value="Genomic_DNA"/>
</dbReference>
<dbReference type="Gene3D" id="3.90.180.10">
    <property type="entry name" value="Medium-chain alcohol dehydrogenases, catalytic domain"/>
    <property type="match status" value="1"/>
</dbReference>
<dbReference type="NCBIfam" id="TIGR02824">
    <property type="entry name" value="quinone_pig3"/>
    <property type="match status" value="1"/>
</dbReference>
<evidence type="ECO:0000256" key="1">
    <source>
        <dbReference type="ARBA" id="ARBA00022857"/>
    </source>
</evidence>
<comment type="caution">
    <text evidence="4">The sequence shown here is derived from an EMBL/GenBank/DDBJ whole genome shotgun (WGS) entry which is preliminary data.</text>
</comment>
<dbReference type="SUPFAM" id="SSF50129">
    <property type="entry name" value="GroES-like"/>
    <property type="match status" value="1"/>
</dbReference>
<accession>A0ABQ6H5Q2</accession>
<keyword evidence="2" id="KW-0560">Oxidoreductase</keyword>
<keyword evidence="1" id="KW-0521">NADP</keyword>
<dbReference type="InterPro" id="IPR013154">
    <property type="entry name" value="ADH-like_N"/>
</dbReference>
<dbReference type="Gene3D" id="3.40.50.720">
    <property type="entry name" value="NAD(P)-binding Rossmann-like Domain"/>
    <property type="match status" value="1"/>
</dbReference>
<dbReference type="PANTHER" id="PTHR48106:SF18">
    <property type="entry name" value="QUINONE OXIDOREDUCTASE PIG3"/>
    <property type="match status" value="1"/>
</dbReference>
<dbReference type="SUPFAM" id="SSF51735">
    <property type="entry name" value="NAD(P)-binding Rossmann-fold domains"/>
    <property type="match status" value="1"/>
</dbReference>
<dbReference type="InterPro" id="IPR014189">
    <property type="entry name" value="Quinone_OxRdtase_PIG3"/>
</dbReference>
<evidence type="ECO:0000259" key="3">
    <source>
        <dbReference type="SMART" id="SM00829"/>
    </source>
</evidence>
<dbReference type="RefSeq" id="WP_284207565.1">
    <property type="nucleotide sequence ID" value="NZ_BSSU01000008.1"/>
</dbReference>
<keyword evidence="5" id="KW-1185">Reference proteome</keyword>
<dbReference type="InterPro" id="IPR013149">
    <property type="entry name" value="ADH-like_C"/>
</dbReference>
<dbReference type="Pfam" id="PF00107">
    <property type="entry name" value="ADH_zinc_N"/>
    <property type="match status" value="1"/>
</dbReference>
<name>A0ABQ6H5Q2_9GAMM</name>
<sequence>MRFLKVTDNQQLTISETAAPAYTNHECLVKVAGIGINRADLLQKAGKYPPPKGLTSILGLEVCGTVDAIGSQVTELSVGDNVMALLPGGGYAEYVNVHAKQLIKLPKHFDITQGAGFIETFVTAYQALFSYGHLTANKNVLIHAGASGVGTAAITLAKSLGCFVAVTTSSAEKCQACLSLGADVAINYKETDFEAECKANGYGFDVIVDVVAGPYLAKNINIANQDAQIVVLAILGGRFTEPVDIAKMLFKRVSIHASTLRNRSDDYKNQLIEQFLNQFGEMLYARGSSLVPYIYQSFSWAEVNQAHQLLEKNQTVGKVVLLVDDSD</sequence>
<evidence type="ECO:0000313" key="4">
    <source>
        <dbReference type="EMBL" id="GLX82201.1"/>
    </source>
</evidence>
<dbReference type="Proteomes" id="UP001157133">
    <property type="component" value="Unassembled WGS sequence"/>
</dbReference>
<organism evidence="4 5">
    <name type="scientific">Thalassotalea eurytherma</name>
    <dbReference type="NCBI Taxonomy" id="1144278"/>
    <lineage>
        <taxon>Bacteria</taxon>
        <taxon>Pseudomonadati</taxon>
        <taxon>Pseudomonadota</taxon>
        <taxon>Gammaproteobacteria</taxon>
        <taxon>Alteromonadales</taxon>
        <taxon>Colwelliaceae</taxon>
        <taxon>Thalassotalea</taxon>
    </lineage>
</organism>
<proteinExistence type="predicted"/>
<dbReference type="PANTHER" id="PTHR48106">
    <property type="entry name" value="QUINONE OXIDOREDUCTASE PIG3-RELATED"/>
    <property type="match status" value="1"/>
</dbReference>
<protein>
    <submittedName>
        <fullName evidence="4">NAD(P)H quinone oxidoreductase</fullName>
    </submittedName>
</protein>
<evidence type="ECO:0000256" key="2">
    <source>
        <dbReference type="ARBA" id="ARBA00023002"/>
    </source>
</evidence>
<dbReference type="InterPro" id="IPR036291">
    <property type="entry name" value="NAD(P)-bd_dom_sf"/>
</dbReference>
<reference evidence="4 5" key="1">
    <citation type="submission" date="2023-03" db="EMBL/GenBank/DDBJ databases">
        <title>Draft genome sequence of Thalassotalea eurytherma JCM 18482T.</title>
        <authorList>
            <person name="Sawabe T."/>
        </authorList>
    </citation>
    <scope>NUCLEOTIDE SEQUENCE [LARGE SCALE GENOMIC DNA]</scope>
    <source>
        <strain evidence="4 5">JCM 18482</strain>
    </source>
</reference>
<dbReference type="InterPro" id="IPR011032">
    <property type="entry name" value="GroES-like_sf"/>
</dbReference>
<dbReference type="CDD" id="cd05276">
    <property type="entry name" value="p53_inducible_oxidoreductase"/>
    <property type="match status" value="1"/>
</dbReference>
<dbReference type="Pfam" id="PF08240">
    <property type="entry name" value="ADH_N"/>
    <property type="match status" value="1"/>
</dbReference>
<feature type="domain" description="Enoyl reductase (ER)" evidence="3">
    <location>
        <begin position="7"/>
        <end position="321"/>
    </location>
</feature>